<comment type="caution">
    <text evidence="2">The sequence shown here is derived from an EMBL/GenBank/DDBJ whole genome shotgun (WGS) entry which is preliminary data.</text>
</comment>
<dbReference type="EMBL" id="CAJPDT010000118">
    <property type="protein sequence ID" value="CAF9939358.1"/>
    <property type="molecule type" value="Genomic_DNA"/>
</dbReference>
<keyword evidence="3" id="KW-1185">Reference proteome</keyword>
<feature type="transmembrane region" description="Helical" evidence="1">
    <location>
        <begin position="111"/>
        <end position="129"/>
    </location>
</feature>
<keyword evidence="1" id="KW-1133">Transmembrane helix</keyword>
<dbReference type="Pfam" id="PF14087">
    <property type="entry name" value="DUF4267"/>
    <property type="match status" value="1"/>
</dbReference>
<gene>
    <name evidence="2" type="ORF">IMSHALPRED_001311</name>
</gene>
<feature type="transmembrane region" description="Helical" evidence="1">
    <location>
        <begin position="12"/>
        <end position="32"/>
    </location>
</feature>
<sequence>MSTSPYQLQRILPPLSSMIGILGLSGGIYSIVNPQAFGATLGIPISTPTSPALPFASFAGARQISSGLTILTLLYTGQRKAVGTLLICGVAAIMTDAWICFQHDGVEGKAVGHALMGVAVGLLGAGMCWG</sequence>
<feature type="transmembrane region" description="Helical" evidence="1">
    <location>
        <begin position="52"/>
        <end position="74"/>
    </location>
</feature>
<keyword evidence="1" id="KW-0812">Transmembrane</keyword>
<reference evidence="2" key="1">
    <citation type="submission" date="2021-03" db="EMBL/GenBank/DDBJ databases">
        <authorList>
            <person name="Tagirdzhanova G."/>
        </authorList>
    </citation>
    <scope>NUCLEOTIDE SEQUENCE</scope>
</reference>
<evidence type="ECO:0000313" key="3">
    <source>
        <dbReference type="Proteomes" id="UP000664534"/>
    </source>
</evidence>
<name>A0A8H3J2B8_9LECA</name>
<dbReference type="Proteomes" id="UP000664534">
    <property type="component" value="Unassembled WGS sequence"/>
</dbReference>
<feature type="transmembrane region" description="Helical" evidence="1">
    <location>
        <begin position="81"/>
        <end position="99"/>
    </location>
</feature>
<organism evidence="2 3">
    <name type="scientific">Imshaugia aleurites</name>
    <dbReference type="NCBI Taxonomy" id="172621"/>
    <lineage>
        <taxon>Eukaryota</taxon>
        <taxon>Fungi</taxon>
        <taxon>Dikarya</taxon>
        <taxon>Ascomycota</taxon>
        <taxon>Pezizomycotina</taxon>
        <taxon>Lecanoromycetes</taxon>
        <taxon>OSLEUM clade</taxon>
        <taxon>Lecanoromycetidae</taxon>
        <taxon>Lecanorales</taxon>
        <taxon>Lecanorineae</taxon>
        <taxon>Parmeliaceae</taxon>
        <taxon>Imshaugia</taxon>
    </lineage>
</organism>
<dbReference type="AlphaFoldDB" id="A0A8H3J2B8"/>
<protein>
    <submittedName>
        <fullName evidence="2">Uncharacterized protein</fullName>
    </submittedName>
</protein>
<evidence type="ECO:0000256" key="1">
    <source>
        <dbReference type="SAM" id="Phobius"/>
    </source>
</evidence>
<evidence type="ECO:0000313" key="2">
    <source>
        <dbReference type="EMBL" id="CAF9939358.1"/>
    </source>
</evidence>
<dbReference type="InterPro" id="IPR025363">
    <property type="entry name" value="DUF4267"/>
</dbReference>
<accession>A0A8H3J2B8</accession>
<dbReference type="OrthoDB" id="5070419at2759"/>
<proteinExistence type="predicted"/>
<keyword evidence="1" id="KW-0472">Membrane</keyword>